<feature type="domain" description="ABC3 transporter permease C-terminal" evidence="7">
    <location>
        <begin position="281"/>
        <end position="396"/>
    </location>
</feature>
<dbReference type="PANTHER" id="PTHR30572:SF18">
    <property type="entry name" value="ABC-TYPE MACROLIDE FAMILY EXPORT SYSTEM PERMEASE COMPONENT 2"/>
    <property type="match status" value="1"/>
</dbReference>
<sequence length="784" mass="87615">MRQLYYTIQTLLRGRGSNAVKLISLTLGLLVGILLFSQIVYELNYDTFYKGHERLAMFGTREVSAEGIAGHWEYDTYRPAAAALAESFPELVECATPVFFWYQPDLYIADKKLEETKVLFGDTLYFRTMGIEVLNGDPRQLAQAGNAFLSKSKAQELFGSENPVGKTFSMDKRYDITVRGVYEDVPGNISFPSNVLISLPTVEQNFGRGTWNSNDIYMIYVRLRHEGDLEKLNSRITEAIGRYTDVKGRYNGESMECRVLPVTDFYFSSSDNVRRLVILAVLGFSIFFVAGMNYALAAVATIGRRAKMVGVHKCCGADTGHIMGMFLWETGLLMALAVAGSLLLMRLFSDPIEDMLGLSRIGEIFTWQTIWVPALTVVLLFLVAGVLPGRMFARIPVTQVFRRYMDDKRSWKRGLLFVQFLGVAFISGMLATSVNQYHDLMKRDIGFSSERLCVGTATAGFGEFFSEEFVQGAQHVADDIRRQPFVETVGCSEQSMLEHYSSQPVEAEGGSKRSLVHYQYFAKGFPEAVGLELVEGRWPQQPGEALVGENLVKELNWGDQVMGRELLSARRGSRDGRAKVVGVVRDVRNMGFFQGKTCVAFILDPSLCATFHVRLKAPQHENLVRLNDFVKQAYPQSGISFLSYEEVRSNANASVLRFRNTVYMTSVCILLIVLTGLVGYVSDETQRRSKEIAVRKVNGAEASSILRLLSAGILKVAIGAVVIGIAFAWYVSDIWMEQFPDSTLLSPVWFILLGICLLTLIVLAVVLKAWHIANENPVNSIKSE</sequence>
<feature type="transmembrane region" description="Helical" evidence="6">
    <location>
        <begin position="20"/>
        <end position="41"/>
    </location>
</feature>
<dbReference type="EMBL" id="AFBN01000009">
    <property type="protein sequence ID" value="EGF59416.1"/>
    <property type="molecule type" value="Genomic_DNA"/>
</dbReference>
<keyword evidence="4 6" id="KW-1133">Transmembrane helix</keyword>
<dbReference type="Pfam" id="PF12704">
    <property type="entry name" value="MacB_PCD"/>
    <property type="match status" value="1"/>
</dbReference>
<comment type="caution">
    <text evidence="9">The sequence shown here is derived from an EMBL/GenBank/DDBJ whole genome shotgun (WGS) entry which is preliminary data.</text>
</comment>
<dbReference type="InterPro" id="IPR025857">
    <property type="entry name" value="MacB_PCD"/>
</dbReference>
<keyword evidence="2" id="KW-1003">Cell membrane</keyword>
<feature type="transmembrane region" description="Helical" evidence="6">
    <location>
        <begin position="705"/>
        <end position="732"/>
    </location>
</feature>
<proteinExistence type="predicted"/>
<dbReference type="eggNOG" id="COG0577">
    <property type="taxonomic scope" value="Bacteria"/>
</dbReference>
<dbReference type="Pfam" id="PF02687">
    <property type="entry name" value="FtsX"/>
    <property type="match status" value="2"/>
</dbReference>
<dbReference type="STRING" id="763034.HMPREF9446_00488"/>
<dbReference type="GeneID" id="86048286"/>
<dbReference type="GO" id="GO:0022857">
    <property type="term" value="F:transmembrane transporter activity"/>
    <property type="evidence" value="ECO:0007669"/>
    <property type="project" value="TreeGrafter"/>
</dbReference>
<feature type="domain" description="ABC3 transporter permease C-terminal" evidence="7">
    <location>
        <begin position="664"/>
        <end position="777"/>
    </location>
</feature>
<evidence type="ECO:0000313" key="10">
    <source>
        <dbReference type="Proteomes" id="UP000003416"/>
    </source>
</evidence>
<dbReference type="AlphaFoldDB" id="F3PP48"/>
<evidence type="ECO:0000256" key="3">
    <source>
        <dbReference type="ARBA" id="ARBA00022692"/>
    </source>
</evidence>
<keyword evidence="3 6" id="KW-0812">Transmembrane</keyword>
<dbReference type="RefSeq" id="WP_009123748.1">
    <property type="nucleotide sequence ID" value="NZ_GL882610.1"/>
</dbReference>
<feature type="transmembrane region" description="Helical" evidence="6">
    <location>
        <begin position="744"/>
        <end position="767"/>
    </location>
</feature>
<evidence type="ECO:0000256" key="2">
    <source>
        <dbReference type="ARBA" id="ARBA00022475"/>
    </source>
</evidence>
<feature type="transmembrane region" description="Helical" evidence="6">
    <location>
        <begin position="331"/>
        <end position="349"/>
    </location>
</feature>
<dbReference type="InterPro" id="IPR050250">
    <property type="entry name" value="Macrolide_Exporter_MacB"/>
</dbReference>
<evidence type="ECO:0000256" key="1">
    <source>
        <dbReference type="ARBA" id="ARBA00004651"/>
    </source>
</evidence>
<protein>
    <submittedName>
        <fullName evidence="9">Efflux ABC transporter, permease protein</fullName>
    </submittedName>
</protein>
<evidence type="ECO:0000259" key="7">
    <source>
        <dbReference type="Pfam" id="PF02687"/>
    </source>
</evidence>
<name>F3PP48_9BACE</name>
<evidence type="ECO:0000256" key="4">
    <source>
        <dbReference type="ARBA" id="ARBA00022989"/>
    </source>
</evidence>
<feature type="transmembrane region" description="Helical" evidence="6">
    <location>
        <begin position="369"/>
        <end position="393"/>
    </location>
</feature>
<dbReference type="InterPro" id="IPR003838">
    <property type="entry name" value="ABC3_permease_C"/>
</dbReference>
<feature type="transmembrane region" description="Helical" evidence="6">
    <location>
        <begin position="276"/>
        <end position="303"/>
    </location>
</feature>
<feature type="transmembrane region" description="Helical" evidence="6">
    <location>
        <begin position="414"/>
        <end position="434"/>
    </location>
</feature>
<accession>F3PP48</accession>
<organism evidence="9 10">
    <name type="scientific">Bacteroides fluxus YIT 12057</name>
    <dbReference type="NCBI Taxonomy" id="763034"/>
    <lineage>
        <taxon>Bacteria</taxon>
        <taxon>Pseudomonadati</taxon>
        <taxon>Bacteroidota</taxon>
        <taxon>Bacteroidia</taxon>
        <taxon>Bacteroidales</taxon>
        <taxon>Bacteroidaceae</taxon>
        <taxon>Bacteroides</taxon>
    </lineage>
</organism>
<keyword evidence="10" id="KW-1185">Reference proteome</keyword>
<evidence type="ECO:0000256" key="6">
    <source>
        <dbReference type="SAM" id="Phobius"/>
    </source>
</evidence>
<comment type="subcellular location">
    <subcellularLocation>
        <location evidence="1">Cell membrane</location>
        <topology evidence="1">Multi-pass membrane protein</topology>
    </subcellularLocation>
</comment>
<evidence type="ECO:0000313" key="9">
    <source>
        <dbReference type="EMBL" id="EGF59416.1"/>
    </source>
</evidence>
<dbReference type="PANTHER" id="PTHR30572">
    <property type="entry name" value="MEMBRANE COMPONENT OF TRANSPORTER-RELATED"/>
    <property type="match status" value="1"/>
</dbReference>
<dbReference type="Proteomes" id="UP000003416">
    <property type="component" value="Unassembled WGS sequence"/>
</dbReference>
<dbReference type="GO" id="GO:0005886">
    <property type="term" value="C:plasma membrane"/>
    <property type="evidence" value="ECO:0007669"/>
    <property type="project" value="UniProtKB-SubCell"/>
</dbReference>
<dbReference type="HOGENOM" id="CLU_008713_0_1_10"/>
<gene>
    <name evidence="9" type="ORF">HMPREF9446_00488</name>
</gene>
<evidence type="ECO:0000256" key="5">
    <source>
        <dbReference type="ARBA" id="ARBA00023136"/>
    </source>
</evidence>
<reference evidence="9 10" key="1">
    <citation type="submission" date="2011-02" db="EMBL/GenBank/DDBJ databases">
        <authorList>
            <person name="Weinstock G."/>
            <person name="Sodergren E."/>
            <person name="Clifton S."/>
            <person name="Fulton L."/>
            <person name="Fulton B."/>
            <person name="Courtney L."/>
            <person name="Fronick C."/>
            <person name="Harrison M."/>
            <person name="Strong C."/>
            <person name="Farmer C."/>
            <person name="Delahaunty K."/>
            <person name="Markovic C."/>
            <person name="Hall O."/>
            <person name="Minx P."/>
            <person name="Tomlinson C."/>
            <person name="Mitreva M."/>
            <person name="Hou S."/>
            <person name="Chen J."/>
            <person name="Wollam A."/>
            <person name="Pepin K.H."/>
            <person name="Johnson M."/>
            <person name="Bhonagiri V."/>
            <person name="Zhang X."/>
            <person name="Suruliraj S."/>
            <person name="Warren W."/>
            <person name="Chinwalla A."/>
            <person name="Mardis E.R."/>
            <person name="Wilson R.K."/>
        </authorList>
    </citation>
    <scope>NUCLEOTIDE SEQUENCE [LARGE SCALE GENOMIC DNA]</scope>
    <source>
        <strain evidence="9 10">YIT 12057</strain>
    </source>
</reference>
<feature type="transmembrane region" description="Helical" evidence="6">
    <location>
        <begin position="662"/>
        <end position="681"/>
    </location>
</feature>
<feature type="domain" description="MacB-like periplasmic core" evidence="8">
    <location>
        <begin position="24"/>
        <end position="238"/>
    </location>
</feature>
<evidence type="ECO:0000259" key="8">
    <source>
        <dbReference type="Pfam" id="PF12704"/>
    </source>
</evidence>
<keyword evidence="5 6" id="KW-0472">Membrane</keyword>